<comment type="caution">
    <text evidence="3">The sequence shown here is derived from an EMBL/GenBank/DDBJ whole genome shotgun (WGS) entry which is preliminary data.</text>
</comment>
<dbReference type="Proteomes" id="UP000176504">
    <property type="component" value="Unassembled WGS sequence"/>
</dbReference>
<dbReference type="InterPro" id="IPR043128">
    <property type="entry name" value="Rev_trsase/Diguanyl_cyclase"/>
</dbReference>
<dbReference type="GO" id="GO:0042276">
    <property type="term" value="P:error-prone translesion synthesis"/>
    <property type="evidence" value="ECO:0007669"/>
    <property type="project" value="TreeGrafter"/>
</dbReference>
<dbReference type="Gene3D" id="3.40.1170.60">
    <property type="match status" value="1"/>
</dbReference>
<dbReference type="InterPro" id="IPR043502">
    <property type="entry name" value="DNA/RNA_pol_sf"/>
</dbReference>
<evidence type="ECO:0000313" key="3">
    <source>
        <dbReference type="EMBL" id="OGC55125.1"/>
    </source>
</evidence>
<dbReference type="InterPro" id="IPR017961">
    <property type="entry name" value="DNA_pol_Y-fam_little_finger"/>
</dbReference>
<evidence type="ECO:0000256" key="1">
    <source>
        <dbReference type="ARBA" id="ARBA00010945"/>
    </source>
</evidence>
<dbReference type="GO" id="GO:0005829">
    <property type="term" value="C:cytosol"/>
    <property type="evidence" value="ECO:0007669"/>
    <property type="project" value="TreeGrafter"/>
</dbReference>
<name>A0A1F4VD76_UNCKA</name>
<dbReference type="GO" id="GO:0009432">
    <property type="term" value="P:SOS response"/>
    <property type="evidence" value="ECO:0007669"/>
    <property type="project" value="TreeGrafter"/>
</dbReference>
<dbReference type="PROSITE" id="PS50173">
    <property type="entry name" value="UMUC"/>
    <property type="match status" value="1"/>
</dbReference>
<reference evidence="3 4" key="1">
    <citation type="journal article" date="2016" name="Nat. Commun.">
        <title>Thousands of microbial genomes shed light on interconnected biogeochemical processes in an aquifer system.</title>
        <authorList>
            <person name="Anantharaman K."/>
            <person name="Brown C.T."/>
            <person name="Hug L.A."/>
            <person name="Sharon I."/>
            <person name="Castelle C.J."/>
            <person name="Probst A.J."/>
            <person name="Thomas B.C."/>
            <person name="Singh A."/>
            <person name="Wilkins M.J."/>
            <person name="Karaoz U."/>
            <person name="Brodie E.L."/>
            <person name="Williams K.H."/>
            <person name="Hubbard S.S."/>
            <person name="Banfield J.F."/>
        </authorList>
    </citation>
    <scope>NUCLEOTIDE SEQUENCE [LARGE SCALE GENOMIC DNA]</scope>
</reference>
<organism evidence="3 4">
    <name type="scientific">candidate division WWE3 bacterium RIFCSPLOWO2_01_FULL_41_18</name>
    <dbReference type="NCBI Taxonomy" id="1802625"/>
    <lineage>
        <taxon>Bacteria</taxon>
        <taxon>Katanobacteria</taxon>
    </lineage>
</organism>
<dbReference type="PANTHER" id="PTHR11076">
    <property type="entry name" value="DNA REPAIR POLYMERASE UMUC / TRANSFERASE FAMILY MEMBER"/>
    <property type="match status" value="1"/>
</dbReference>
<dbReference type="EMBL" id="MEVI01000003">
    <property type="protein sequence ID" value="OGC55125.1"/>
    <property type="molecule type" value="Genomic_DNA"/>
</dbReference>
<comment type="similarity">
    <text evidence="1">Belongs to the DNA polymerase type-Y family.</text>
</comment>
<gene>
    <name evidence="3" type="ORF">A3A78_04065</name>
</gene>
<feature type="domain" description="UmuC" evidence="2">
    <location>
        <begin position="5"/>
        <end position="202"/>
    </location>
</feature>
<evidence type="ECO:0000259" key="2">
    <source>
        <dbReference type="PROSITE" id="PS50173"/>
    </source>
</evidence>
<dbReference type="Gene3D" id="3.30.70.270">
    <property type="match status" value="1"/>
</dbReference>
<protein>
    <recommendedName>
        <fullName evidence="2">UmuC domain-containing protein</fullName>
    </recommendedName>
</protein>
<proteinExistence type="inferred from homology"/>
<dbReference type="InterPro" id="IPR050116">
    <property type="entry name" value="DNA_polymerase-Y"/>
</dbReference>
<dbReference type="InterPro" id="IPR036775">
    <property type="entry name" value="DNA_pol_Y-fam_lit_finger_sf"/>
</dbReference>
<dbReference type="SUPFAM" id="SSF56672">
    <property type="entry name" value="DNA/RNA polymerases"/>
    <property type="match status" value="1"/>
</dbReference>
<dbReference type="SUPFAM" id="SSF100879">
    <property type="entry name" value="Lesion bypass DNA polymerase (Y-family), little finger domain"/>
    <property type="match status" value="1"/>
</dbReference>
<dbReference type="GO" id="GO:0003684">
    <property type="term" value="F:damaged DNA binding"/>
    <property type="evidence" value="ECO:0007669"/>
    <property type="project" value="InterPro"/>
</dbReference>
<sequence length="428" mass="48939">MSSNFIHIDINSYFASLLQQENPFLRGKPVGVIKDVGRTCIIAASKEAKKYGVKTGSNVKEAKKLIPSIILIPAKFDLYLHCTKKLKQIFESITPDAEIFSLDEAFIPLDNCVYLYSDPYKLALNIQEKIKKELGEWVTCNIGIGENRLLAKTAGEIAPKGSILKIVDEINPADIPKEKGFLIMTKDELLKTAKFSDVCGIGFRLEERLKPFGVEHPYQINSLSDEVLEKYFGPFYSQALRRIGKGEESYILNRPENAHMKGVGRTITGYKLCSSEDAIKRVLYNLTEEVTYKVRKMDMAGRLIFVFLTGSNGGGEKSWHGHKTLKHYIRHTNEMFNILYHSLYKKWKRNFSVIRFGVGLSLLKPLKETPYPLLTEWYKNERLYKAMDKISDKFGLFTIRSGVLKEEEIIRPEVTGFLGDKKYQLDYN</sequence>
<dbReference type="Gene3D" id="3.30.1490.100">
    <property type="entry name" value="DNA polymerase, Y-family, little finger domain"/>
    <property type="match status" value="1"/>
</dbReference>
<dbReference type="Pfam" id="PF11799">
    <property type="entry name" value="IMS_C"/>
    <property type="match status" value="1"/>
</dbReference>
<dbReference type="GO" id="GO:0003887">
    <property type="term" value="F:DNA-directed DNA polymerase activity"/>
    <property type="evidence" value="ECO:0007669"/>
    <property type="project" value="TreeGrafter"/>
</dbReference>
<accession>A0A1F4VD76</accession>
<dbReference type="Pfam" id="PF00817">
    <property type="entry name" value="IMS"/>
    <property type="match status" value="1"/>
</dbReference>
<dbReference type="GO" id="GO:0006281">
    <property type="term" value="P:DNA repair"/>
    <property type="evidence" value="ECO:0007669"/>
    <property type="project" value="InterPro"/>
</dbReference>
<dbReference type="PANTHER" id="PTHR11076:SF33">
    <property type="entry name" value="DNA POLYMERASE KAPPA"/>
    <property type="match status" value="1"/>
</dbReference>
<dbReference type="InterPro" id="IPR001126">
    <property type="entry name" value="UmuC"/>
</dbReference>
<dbReference type="AlphaFoldDB" id="A0A1F4VD76"/>
<evidence type="ECO:0000313" key="4">
    <source>
        <dbReference type="Proteomes" id="UP000176504"/>
    </source>
</evidence>